<sequence length="677" mass="74929">MVANRAVEHPPDGGGLGCSIARFATIPFLRRRRPSLTAWSVGDRSTSYNNKIRFLYAQAEMCLTLYEDGQLLSATICDDVSEDFIYDGSSKQIKYTDSYGEIKCLVYAPGASASENLYMGSCNELTNSQWYYDENTKALKTFLANNYCMNLNFLTNRVIMTKCGAIPGAGVLFFESESEIGNYAECPSEFGLSSITSEGHCQLALSSLLDSPTLEVVDTVPTPCGCYVWGDYDPVEYNFLACPATGTAVASDYTTLACIKEINSPQSILIPHYWMPEISITGTYQQVRVNYDVTLCMTVEDQNDEGTNCILNTAEAEAGGKCIWMKDCVGNTVSGQTSNNQAFYYDPNTHAIRTFENYCLEYDTGTGVNNTDQQEFNLYASPSCTGATNQKFFYDLPSGAIKTFYNDKCIDMDYTAGQNPDIFYNLYLNDCNKRYSQQFIIPLVWIPDIFLSSVRLANTQQTLCWTAQTELHSNNVNMTIKTLNTIPKIVQLLFMGCVLVTYVTVAVDYDVASKTATVNNVNLQQCDGSDAQKWAYESNGQISNMKAGCVAFANEPVNGNGNLYLSESSCGSCGMRRHQTMYVGSNCPNTDNEYKKVFVEEDGCSAQCEGGNCDVYDGGLIFDSWNDGSSCGMQEGQEVWFGCNNYGIYVVLDDCETECGLNYCSSSSTNIYFRAKQ</sequence>
<dbReference type="SUPFAM" id="SSF50370">
    <property type="entry name" value="Ricin B-like lectins"/>
    <property type="match status" value="3"/>
</dbReference>
<organism evidence="1 2">
    <name type="scientific">Thalassiosira oceanica</name>
    <name type="common">Marine diatom</name>
    <dbReference type="NCBI Taxonomy" id="159749"/>
    <lineage>
        <taxon>Eukaryota</taxon>
        <taxon>Sar</taxon>
        <taxon>Stramenopiles</taxon>
        <taxon>Ochrophyta</taxon>
        <taxon>Bacillariophyta</taxon>
        <taxon>Coscinodiscophyceae</taxon>
        <taxon>Thalassiosirophycidae</taxon>
        <taxon>Thalassiosirales</taxon>
        <taxon>Thalassiosiraceae</taxon>
        <taxon>Thalassiosira</taxon>
    </lineage>
</organism>
<evidence type="ECO:0000313" key="2">
    <source>
        <dbReference type="Proteomes" id="UP000266841"/>
    </source>
</evidence>
<dbReference type="Gene3D" id="2.80.10.50">
    <property type="match status" value="3"/>
</dbReference>
<dbReference type="PROSITE" id="PS50231">
    <property type="entry name" value="RICIN_B_LECTIN"/>
    <property type="match status" value="2"/>
</dbReference>
<evidence type="ECO:0008006" key="3">
    <source>
        <dbReference type="Google" id="ProtNLM"/>
    </source>
</evidence>
<name>K0TBY3_THAOC</name>
<proteinExistence type="predicted"/>
<evidence type="ECO:0000313" key="1">
    <source>
        <dbReference type="EMBL" id="EJK74629.1"/>
    </source>
</evidence>
<accession>K0TBY3</accession>
<dbReference type="AlphaFoldDB" id="K0TBY3"/>
<gene>
    <name evidence="1" type="ORF">THAOC_03682</name>
</gene>
<dbReference type="EMBL" id="AGNL01003488">
    <property type="protein sequence ID" value="EJK74629.1"/>
    <property type="molecule type" value="Genomic_DNA"/>
</dbReference>
<dbReference type="InterPro" id="IPR035992">
    <property type="entry name" value="Ricin_B-like_lectins"/>
</dbReference>
<keyword evidence="2" id="KW-1185">Reference proteome</keyword>
<comment type="caution">
    <text evidence="1">The sequence shown here is derived from an EMBL/GenBank/DDBJ whole genome shotgun (WGS) entry which is preliminary data.</text>
</comment>
<dbReference type="Proteomes" id="UP000266841">
    <property type="component" value="Unassembled WGS sequence"/>
</dbReference>
<reference evidence="1 2" key="1">
    <citation type="journal article" date="2012" name="Genome Biol.">
        <title>Genome and low-iron response of an oceanic diatom adapted to chronic iron limitation.</title>
        <authorList>
            <person name="Lommer M."/>
            <person name="Specht M."/>
            <person name="Roy A.S."/>
            <person name="Kraemer L."/>
            <person name="Andreson R."/>
            <person name="Gutowska M.A."/>
            <person name="Wolf J."/>
            <person name="Bergner S.V."/>
            <person name="Schilhabel M.B."/>
            <person name="Klostermeier U.C."/>
            <person name="Beiko R.G."/>
            <person name="Rosenstiel P."/>
            <person name="Hippler M."/>
            <person name="Laroche J."/>
        </authorList>
    </citation>
    <scope>NUCLEOTIDE SEQUENCE [LARGE SCALE GENOMIC DNA]</scope>
    <source>
        <strain evidence="1 2">CCMP1005</strain>
    </source>
</reference>
<protein>
    <recommendedName>
        <fullName evidence="3">Ricin B lectin domain-containing protein</fullName>
    </recommendedName>
</protein>